<dbReference type="AlphaFoldDB" id="A0A9N8E443"/>
<evidence type="ECO:0000313" key="2">
    <source>
        <dbReference type="EMBL" id="CAB9512206.1"/>
    </source>
</evidence>
<feature type="transmembrane region" description="Helical" evidence="1">
    <location>
        <begin position="86"/>
        <end position="110"/>
    </location>
</feature>
<keyword evidence="3" id="KW-1185">Reference proteome</keyword>
<dbReference type="OrthoDB" id="56829at2759"/>
<protein>
    <submittedName>
        <fullName evidence="2">Uncharacterized protein</fullName>
    </submittedName>
</protein>
<accession>A0A9N8E443</accession>
<keyword evidence="1" id="KW-0472">Membrane</keyword>
<comment type="caution">
    <text evidence="2">The sequence shown here is derived from an EMBL/GenBank/DDBJ whole genome shotgun (WGS) entry which is preliminary data.</text>
</comment>
<gene>
    <name evidence="2" type="ORF">SEMRO_524_G159920.1</name>
</gene>
<name>A0A9N8E443_9STRA</name>
<dbReference type="EMBL" id="CAICTM010000523">
    <property type="protein sequence ID" value="CAB9512206.1"/>
    <property type="molecule type" value="Genomic_DNA"/>
</dbReference>
<evidence type="ECO:0000256" key="1">
    <source>
        <dbReference type="SAM" id="Phobius"/>
    </source>
</evidence>
<sequence>MKDEGGAMEETEEQVKFRANTLSLSSKKFDIGGKGYLSPAERLAREMDSCDEGGLSNEKVVEIVEETLKLREHNTRLIQSVSNMKVLSCVLLAVVMILSLANLGTSWVAVELAKDTTIDTSGMIRSKTDGRAVHTVGNGETFDMTLEDNLLDGHKYSCVSAEKAAKMYGAAKDGVNTIAVWNSNAATGTQQSGMALSFQGATMNDTHACLPAQDGSDSICFHFHSNACAEEQEHRRMEVTPRQIEQRRKLFQDLIDGRGSSEHHHPDQHHRHLCRAQCGDCCSGRRSLAQQDTSCDSCSLETNG</sequence>
<keyword evidence="1" id="KW-0812">Transmembrane</keyword>
<dbReference type="Proteomes" id="UP001153069">
    <property type="component" value="Unassembled WGS sequence"/>
</dbReference>
<reference evidence="2" key="1">
    <citation type="submission" date="2020-06" db="EMBL/GenBank/DDBJ databases">
        <authorList>
            <consortium name="Plant Systems Biology data submission"/>
        </authorList>
    </citation>
    <scope>NUCLEOTIDE SEQUENCE</scope>
    <source>
        <strain evidence="2">D6</strain>
    </source>
</reference>
<proteinExistence type="predicted"/>
<evidence type="ECO:0000313" key="3">
    <source>
        <dbReference type="Proteomes" id="UP001153069"/>
    </source>
</evidence>
<organism evidence="2 3">
    <name type="scientific">Seminavis robusta</name>
    <dbReference type="NCBI Taxonomy" id="568900"/>
    <lineage>
        <taxon>Eukaryota</taxon>
        <taxon>Sar</taxon>
        <taxon>Stramenopiles</taxon>
        <taxon>Ochrophyta</taxon>
        <taxon>Bacillariophyta</taxon>
        <taxon>Bacillariophyceae</taxon>
        <taxon>Bacillariophycidae</taxon>
        <taxon>Naviculales</taxon>
        <taxon>Naviculaceae</taxon>
        <taxon>Seminavis</taxon>
    </lineage>
</organism>
<keyword evidence="1" id="KW-1133">Transmembrane helix</keyword>